<dbReference type="AlphaFoldDB" id="D6PJ78"/>
<protein>
    <submittedName>
        <fullName evidence="1">Uncharacterized protein</fullName>
    </submittedName>
</protein>
<evidence type="ECO:0000313" key="1">
    <source>
        <dbReference type="EMBL" id="ADD95779.1"/>
    </source>
</evidence>
<reference evidence="1" key="1">
    <citation type="journal article" date="2010" name="ISME J.">
        <title>Metagenome of the Mediterranean deep chlorophyll maximum studied by direct and fosmid library 454 pyrosequencing.</title>
        <authorList>
            <person name="Ghai R."/>
            <person name="Martin-Cuadrado A.B."/>
            <person name="Molto A.G."/>
            <person name="Heredia I.G."/>
            <person name="Cabrera R."/>
            <person name="Martin J."/>
            <person name="Verdu M."/>
            <person name="Deschamps P."/>
            <person name="Moreira D."/>
            <person name="Lopez-Garcia P."/>
            <person name="Mira A."/>
            <person name="Rodriguez-Valera F."/>
        </authorList>
    </citation>
    <scope>NUCLEOTIDE SEQUENCE</scope>
</reference>
<organism evidence="1">
    <name type="scientific">uncultured organism MedDCM-OCT-S08-C199</name>
    <dbReference type="NCBI Taxonomy" id="743635"/>
    <lineage>
        <taxon>unclassified sequences</taxon>
        <taxon>environmental samples</taxon>
    </lineage>
</organism>
<name>D6PJ78_9ZZZZ</name>
<accession>D6PJ78</accession>
<proteinExistence type="predicted"/>
<sequence>MLIIDDKEHSLCVPEGRGSIELWKSFDGTHTLKSSDLQHVFVCDNATLHENDELSTSSEIQHW</sequence>
<dbReference type="EMBL" id="GU943096">
    <property type="protein sequence ID" value="ADD95779.1"/>
    <property type="molecule type" value="Genomic_DNA"/>
</dbReference>